<dbReference type="EMBL" id="JPGN01000061">
    <property type="protein sequence ID" value="KFI19165.1"/>
    <property type="molecule type" value="Genomic_DNA"/>
</dbReference>
<dbReference type="Proteomes" id="UP000028839">
    <property type="component" value="Unassembled WGS sequence"/>
</dbReference>
<keyword evidence="1" id="KW-0472">Membrane</keyword>
<dbReference type="HOGENOM" id="CLU_665385_0_0_6"/>
<organism evidence="2 3">
    <name type="scientific">Nitrosococcus oceani C-27</name>
    <dbReference type="NCBI Taxonomy" id="314279"/>
    <lineage>
        <taxon>Bacteria</taxon>
        <taxon>Pseudomonadati</taxon>
        <taxon>Pseudomonadota</taxon>
        <taxon>Gammaproteobacteria</taxon>
        <taxon>Chromatiales</taxon>
        <taxon>Chromatiaceae</taxon>
        <taxon>Nitrosococcus</taxon>
    </lineage>
</organism>
<keyword evidence="1" id="KW-1133">Transmembrane helix</keyword>
<proteinExistence type="predicted"/>
<dbReference type="AlphaFoldDB" id="A0A0E2Z6M8"/>
<evidence type="ECO:0000256" key="1">
    <source>
        <dbReference type="SAM" id="Phobius"/>
    </source>
</evidence>
<name>A0A0E2Z6M8_9GAMM</name>
<reference evidence="2 3" key="1">
    <citation type="submission" date="2014-07" db="EMBL/GenBank/DDBJ databases">
        <title>Comparative analysis of Nitrosococcus oceani genome inventories of strains from Pacific and Atlantic gyres.</title>
        <authorList>
            <person name="Lim C.K."/>
            <person name="Wang L."/>
            <person name="Sayavedra-Soto L.A."/>
            <person name="Klotz M.G."/>
        </authorList>
    </citation>
    <scope>NUCLEOTIDE SEQUENCE [LARGE SCALE GENOMIC DNA]</scope>
    <source>
        <strain evidence="2 3">C-27</strain>
    </source>
</reference>
<evidence type="ECO:0000313" key="3">
    <source>
        <dbReference type="Proteomes" id="UP000028839"/>
    </source>
</evidence>
<feature type="transmembrane region" description="Helical" evidence="1">
    <location>
        <begin position="376"/>
        <end position="403"/>
    </location>
</feature>
<comment type="caution">
    <text evidence="2">The sequence shown here is derived from an EMBL/GenBank/DDBJ whole genome shotgun (WGS) entry which is preliminary data.</text>
</comment>
<keyword evidence="1" id="KW-0812">Transmembrane</keyword>
<accession>A0A0E2Z6M8</accession>
<dbReference type="OrthoDB" id="8482175at2"/>
<gene>
    <name evidence="2" type="ORF">IB75_10100</name>
</gene>
<evidence type="ECO:0000313" key="2">
    <source>
        <dbReference type="EMBL" id="KFI19165.1"/>
    </source>
</evidence>
<protein>
    <submittedName>
        <fullName evidence="2">Uncharacterized protein</fullName>
    </submittedName>
</protein>
<sequence>MMHNLGKIMKRLGRIIVILMGTLALVLHISISSASEHGNINGLHQSEANKTYNEPLSLIHPGSPRGVTGKTFQYTELDTPLGGRYFISDILTESTAWQLWDGSSAELFDITEQSPENYDNAHNHYQSLLVELVSVLPGANAVPIWGDSTAAVSGASAWGSFFSARSNCDNQVIKTALPQAEKECSEDFDAQLTGLEIDVLNAGKPGVYPNMAKHGVQIVGFGNPNSHALSIIAHGFNRPEGEQDGQFEAVIYAQNALVPKYGRFMVSDQSQAMMGIDYRKTLFTQGAGLFRSDGVGTGLIFNEGTGGEIYAGSRWPGLETDNWLTLRAGRGGLRIVSNDNTEELLVVDRDGKVSIKGIPLHKTIIQALEPSSATGWVPTLIILILFVGACGVAVGFFIARSLIRKELSALARK</sequence>